<sequence length="74" mass="8417">MLRGDVFSVEIEGADSWETLKDKICEKTGWPPDQQQLIHGGRVLYAGQKMSDWHIQDGSIVHMIHPIPPDYASR</sequence>
<dbReference type="EMBL" id="CAJOAY010002375">
    <property type="protein sequence ID" value="CAF3947222.1"/>
    <property type="molecule type" value="Genomic_DNA"/>
</dbReference>
<protein>
    <recommendedName>
        <fullName evidence="1">Ubiquitin-like domain-containing protein</fullName>
    </recommendedName>
</protein>
<evidence type="ECO:0000259" key="1">
    <source>
        <dbReference type="PROSITE" id="PS50053"/>
    </source>
</evidence>
<name>A0A819KBX3_9BILA</name>
<dbReference type="OrthoDB" id="311266at2759"/>
<dbReference type="Proteomes" id="UP000663881">
    <property type="component" value="Unassembled WGS sequence"/>
</dbReference>
<comment type="caution">
    <text evidence="3">The sequence shown here is derived from an EMBL/GenBank/DDBJ whole genome shotgun (WGS) entry which is preliminary data.</text>
</comment>
<dbReference type="PROSITE" id="PS50053">
    <property type="entry name" value="UBIQUITIN_2"/>
    <property type="match status" value="1"/>
</dbReference>
<dbReference type="InterPro" id="IPR000626">
    <property type="entry name" value="Ubiquitin-like_dom"/>
</dbReference>
<gene>
    <name evidence="3" type="ORF">OKA104_LOCUS26737</name>
    <name evidence="2" type="ORF">VCS650_LOCUS2254</name>
</gene>
<dbReference type="PANTHER" id="PTHR10666">
    <property type="entry name" value="UBIQUITIN"/>
    <property type="match status" value="1"/>
</dbReference>
<dbReference type="PRINTS" id="PR00348">
    <property type="entry name" value="UBIQUITIN"/>
</dbReference>
<accession>A0A819KBX3</accession>
<dbReference type="InterPro" id="IPR029071">
    <property type="entry name" value="Ubiquitin-like_domsf"/>
</dbReference>
<reference evidence="3" key="1">
    <citation type="submission" date="2021-02" db="EMBL/GenBank/DDBJ databases">
        <authorList>
            <person name="Nowell W R."/>
        </authorList>
    </citation>
    <scope>NUCLEOTIDE SEQUENCE</scope>
</reference>
<dbReference type="InterPro" id="IPR019956">
    <property type="entry name" value="Ubiquitin_dom"/>
</dbReference>
<dbReference type="InterPro" id="IPR050158">
    <property type="entry name" value="Ubiquitin_ubiquitin-like"/>
</dbReference>
<dbReference type="Proteomes" id="UP000663891">
    <property type="component" value="Unassembled WGS sequence"/>
</dbReference>
<evidence type="ECO:0000313" key="4">
    <source>
        <dbReference type="Proteomes" id="UP000663881"/>
    </source>
</evidence>
<dbReference type="Pfam" id="PF00240">
    <property type="entry name" value="ubiquitin"/>
    <property type="match status" value="1"/>
</dbReference>
<dbReference type="AlphaFoldDB" id="A0A819KBX3"/>
<evidence type="ECO:0000313" key="2">
    <source>
        <dbReference type="EMBL" id="CAF0768944.1"/>
    </source>
</evidence>
<dbReference type="EMBL" id="CAJNON010000011">
    <property type="protein sequence ID" value="CAF0768944.1"/>
    <property type="molecule type" value="Genomic_DNA"/>
</dbReference>
<dbReference type="SMART" id="SM00213">
    <property type="entry name" value="UBQ"/>
    <property type="match status" value="1"/>
</dbReference>
<dbReference type="SUPFAM" id="SSF54236">
    <property type="entry name" value="Ubiquitin-like"/>
    <property type="match status" value="1"/>
</dbReference>
<dbReference type="Gene3D" id="3.10.20.90">
    <property type="entry name" value="Phosphatidylinositol 3-kinase Catalytic Subunit, Chain A, domain 1"/>
    <property type="match status" value="1"/>
</dbReference>
<proteinExistence type="predicted"/>
<organism evidence="3 4">
    <name type="scientific">Adineta steineri</name>
    <dbReference type="NCBI Taxonomy" id="433720"/>
    <lineage>
        <taxon>Eukaryota</taxon>
        <taxon>Metazoa</taxon>
        <taxon>Spiralia</taxon>
        <taxon>Gnathifera</taxon>
        <taxon>Rotifera</taxon>
        <taxon>Eurotatoria</taxon>
        <taxon>Bdelloidea</taxon>
        <taxon>Adinetida</taxon>
        <taxon>Adinetidae</taxon>
        <taxon>Adineta</taxon>
    </lineage>
</organism>
<evidence type="ECO:0000313" key="3">
    <source>
        <dbReference type="EMBL" id="CAF3947222.1"/>
    </source>
</evidence>
<feature type="domain" description="Ubiquitin-like" evidence="1">
    <location>
        <begin position="1"/>
        <end position="64"/>
    </location>
</feature>